<gene>
    <name evidence="2" type="ORF">A4U43_UnF9950</name>
</gene>
<feature type="domain" description="Alpha/beta hydrolase fold-3" evidence="1">
    <location>
        <begin position="73"/>
        <end position="183"/>
    </location>
</feature>
<dbReference type="Proteomes" id="UP000243459">
    <property type="component" value="Unassembled WGS sequence"/>
</dbReference>
<dbReference type="Pfam" id="PF07859">
    <property type="entry name" value="Abhydrolase_3"/>
    <property type="match status" value="1"/>
</dbReference>
<dbReference type="SUPFAM" id="SSF53474">
    <property type="entry name" value="alpha/beta-Hydrolases"/>
    <property type="match status" value="1"/>
</dbReference>
<dbReference type="EMBL" id="KV863997">
    <property type="protein sequence ID" value="ONK54896.1"/>
    <property type="molecule type" value="Genomic_DNA"/>
</dbReference>
<dbReference type="PANTHER" id="PTHR23024">
    <property type="entry name" value="ARYLACETAMIDE DEACETYLASE"/>
    <property type="match status" value="1"/>
</dbReference>
<accession>A0A1R3L5L3</accession>
<dbReference type="PANTHER" id="PTHR23024:SF589">
    <property type="entry name" value="CARBOXYLESTERASE 17-RELATED"/>
    <property type="match status" value="1"/>
</dbReference>
<reference evidence="3" key="1">
    <citation type="journal article" date="2017" name="Nat. Commun.">
        <title>The asparagus genome sheds light on the origin and evolution of a young Y chromosome.</title>
        <authorList>
            <person name="Harkess A."/>
            <person name="Zhou J."/>
            <person name="Xu C."/>
            <person name="Bowers J.E."/>
            <person name="Van der Hulst R."/>
            <person name="Ayyampalayam S."/>
            <person name="Mercati F."/>
            <person name="Riccardi P."/>
            <person name="McKain M.R."/>
            <person name="Kakrana A."/>
            <person name="Tang H."/>
            <person name="Ray J."/>
            <person name="Groenendijk J."/>
            <person name="Arikit S."/>
            <person name="Mathioni S.M."/>
            <person name="Nakano M."/>
            <person name="Shan H."/>
            <person name="Telgmann-Rauber A."/>
            <person name="Kanno A."/>
            <person name="Yue Z."/>
            <person name="Chen H."/>
            <person name="Li W."/>
            <person name="Chen Y."/>
            <person name="Xu X."/>
            <person name="Zhang Y."/>
            <person name="Luo S."/>
            <person name="Chen H."/>
            <person name="Gao J."/>
            <person name="Mao Z."/>
            <person name="Pires J.C."/>
            <person name="Luo M."/>
            <person name="Kudrna D."/>
            <person name="Wing R.A."/>
            <person name="Meyers B.C."/>
            <person name="Yi K."/>
            <person name="Kong H."/>
            <person name="Lavrijsen P."/>
            <person name="Sunseri F."/>
            <person name="Falavigna A."/>
            <person name="Ye Y."/>
            <person name="Leebens-Mack J.H."/>
            <person name="Chen G."/>
        </authorList>
    </citation>
    <scope>NUCLEOTIDE SEQUENCE [LARGE SCALE GENOMIC DNA]</scope>
    <source>
        <strain evidence="3">cv. DH0086</strain>
    </source>
</reference>
<dbReference type="OMA" id="EGMILTH"/>
<dbReference type="GO" id="GO:0016787">
    <property type="term" value="F:hydrolase activity"/>
    <property type="evidence" value="ECO:0007669"/>
    <property type="project" value="InterPro"/>
</dbReference>
<sequence>MDGLSPQVQEGLIRLLTRNRRSTSARCEDGVDLYRASCYETSFIDGGPPTVCRAPLPSKPADVIVGKKLPIFMYIHGGGFFIGSPYEPMYHNYLVSVVAAAVVVAVSIEYRLAPKHLLPSAYDDAFTAFDWILSRADPWLAERGDYERLFVSGGSAGANIAHNLTMKRGVRIEGMILTHPYFWGATPIDGEITIPL</sequence>
<evidence type="ECO:0000313" key="2">
    <source>
        <dbReference type="EMBL" id="ONK54896.1"/>
    </source>
</evidence>
<dbReference type="InterPro" id="IPR013094">
    <property type="entry name" value="AB_hydrolase_3"/>
</dbReference>
<name>A0A1R3L5L3_ASPOF</name>
<protein>
    <recommendedName>
        <fullName evidence="1">Alpha/beta hydrolase fold-3 domain-containing protein</fullName>
    </recommendedName>
</protein>
<keyword evidence="3" id="KW-1185">Reference proteome</keyword>
<evidence type="ECO:0000313" key="3">
    <source>
        <dbReference type="Proteomes" id="UP000243459"/>
    </source>
</evidence>
<dbReference type="InterPro" id="IPR029058">
    <property type="entry name" value="AB_hydrolase_fold"/>
</dbReference>
<dbReference type="Gene3D" id="3.40.50.1820">
    <property type="entry name" value="alpha/beta hydrolase"/>
    <property type="match status" value="1"/>
</dbReference>
<proteinExistence type="predicted"/>
<dbReference type="Gramene" id="ONK54896">
    <property type="protein sequence ID" value="ONK54896"/>
    <property type="gene ID" value="A4U43_UnF9950"/>
</dbReference>
<evidence type="ECO:0000259" key="1">
    <source>
        <dbReference type="Pfam" id="PF07859"/>
    </source>
</evidence>
<dbReference type="AlphaFoldDB" id="A0A1R3L5L3"/>
<dbReference type="InterPro" id="IPR050466">
    <property type="entry name" value="Carboxylest/Gibb_receptor"/>
</dbReference>
<organism evidence="2 3">
    <name type="scientific">Asparagus officinalis</name>
    <name type="common">Garden asparagus</name>
    <dbReference type="NCBI Taxonomy" id="4686"/>
    <lineage>
        <taxon>Eukaryota</taxon>
        <taxon>Viridiplantae</taxon>
        <taxon>Streptophyta</taxon>
        <taxon>Embryophyta</taxon>
        <taxon>Tracheophyta</taxon>
        <taxon>Spermatophyta</taxon>
        <taxon>Magnoliopsida</taxon>
        <taxon>Liliopsida</taxon>
        <taxon>Asparagales</taxon>
        <taxon>Asparagaceae</taxon>
        <taxon>Asparagoideae</taxon>
        <taxon>Asparagus</taxon>
    </lineage>
</organism>